<dbReference type="Pfam" id="PF03142">
    <property type="entry name" value="Chitin_synth_2"/>
    <property type="match status" value="1"/>
</dbReference>
<dbReference type="AlphaFoldDB" id="A0A1X2G884"/>
<dbReference type="Proteomes" id="UP000242146">
    <property type="component" value="Unassembled WGS sequence"/>
</dbReference>
<keyword evidence="7 11" id="KW-1133">Transmembrane helix</keyword>
<reference evidence="14 15" key="1">
    <citation type="submission" date="2016-07" db="EMBL/GenBank/DDBJ databases">
        <title>Pervasive Adenine N6-methylation of Active Genes in Fungi.</title>
        <authorList>
            <consortium name="DOE Joint Genome Institute"/>
            <person name="Mondo S.J."/>
            <person name="Dannebaum R.O."/>
            <person name="Kuo R.C."/>
            <person name="Labutti K."/>
            <person name="Haridas S."/>
            <person name="Kuo A."/>
            <person name="Salamov A."/>
            <person name="Ahrendt S.R."/>
            <person name="Lipzen A."/>
            <person name="Sullivan W."/>
            <person name="Andreopoulos W.B."/>
            <person name="Clum A."/>
            <person name="Lindquist E."/>
            <person name="Daum C."/>
            <person name="Ramamoorthy G.K."/>
            <person name="Gryganskyi A."/>
            <person name="Culley D."/>
            <person name="Magnuson J.K."/>
            <person name="James T.Y."/>
            <person name="O'Malley M.A."/>
            <person name="Stajich J.E."/>
            <person name="Spatafora J.W."/>
            <person name="Visel A."/>
            <person name="Grigoriev I.V."/>
        </authorList>
    </citation>
    <scope>NUCLEOTIDE SEQUENCE [LARGE SCALE GENOMIC DNA]</scope>
    <source>
        <strain evidence="14 15">NRRL 3301</strain>
    </source>
</reference>
<evidence type="ECO:0000256" key="6">
    <source>
        <dbReference type="ARBA" id="ARBA00022692"/>
    </source>
</evidence>
<feature type="region of interest" description="Disordered" evidence="10">
    <location>
        <begin position="999"/>
        <end position="1110"/>
    </location>
</feature>
<protein>
    <recommendedName>
        <fullName evidence="2">chitin synthase</fullName>
        <ecNumber evidence="2">2.4.1.16</ecNumber>
    </recommendedName>
</protein>
<dbReference type="InterPro" id="IPR029044">
    <property type="entry name" value="Nucleotide-diphossugar_trans"/>
</dbReference>
<evidence type="ECO:0000256" key="1">
    <source>
        <dbReference type="ARBA" id="ARBA00004651"/>
    </source>
</evidence>
<evidence type="ECO:0000256" key="3">
    <source>
        <dbReference type="ARBA" id="ARBA00022475"/>
    </source>
</evidence>
<evidence type="ECO:0000259" key="13">
    <source>
        <dbReference type="Pfam" id="PF22997"/>
    </source>
</evidence>
<dbReference type="OrthoDB" id="370884at2759"/>
<dbReference type="EMBL" id="MCGT01000033">
    <property type="protein sequence ID" value="ORX47511.1"/>
    <property type="molecule type" value="Genomic_DNA"/>
</dbReference>
<feature type="signal peptide" evidence="12">
    <location>
        <begin position="1"/>
        <end position="17"/>
    </location>
</feature>
<feature type="region of interest" description="Disordered" evidence="10">
    <location>
        <begin position="349"/>
        <end position="369"/>
    </location>
</feature>
<dbReference type="InterPro" id="IPR004835">
    <property type="entry name" value="Chitin_synth"/>
</dbReference>
<gene>
    <name evidence="14" type="ORF">DM01DRAFT_266728</name>
</gene>
<evidence type="ECO:0000256" key="8">
    <source>
        <dbReference type="ARBA" id="ARBA00023136"/>
    </source>
</evidence>
<feature type="region of interest" description="Disordered" evidence="10">
    <location>
        <begin position="391"/>
        <end position="417"/>
    </location>
</feature>
<dbReference type="GO" id="GO:0030428">
    <property type="term" value="C:cell septum"/>
    <property type="evidence" value="ECO:0007669"/>
    <property type="project" value="TreeGrafter"/>
</dbReference>
<dbReference type="GO" id="GO:0004100">
    <property type="term" value="F:chitin synthase activity"/>
    <property type="evidence" value="ECO:0007669"/>
    <property type="project" value="UniProtKB-EC"/>
</dbReference>
<evidence type="ECO:0000313" key="14">
    <source>
        <dbReference type="EMBL" id="ORX47511.1"/>
    </source>
</evidence>
<evidence type="ECO:0000256" key="12">
    <source>
        <dbReference type="SAM" id="SignalP"/>
    </source>
</evidence>
<feature type="transmembrane region" description="Helical" evidence="11">
    <location>
        <begin position="843"/>
        <end position="864"/>
    </location>
</feature>
<dbReference type="PANTHER" id="PTHR22914:SF16">
    <property type="entry name" value="CHITIN SYNTHASE 3"/>
    <property type="match status" value="1"/>
</dbReference>
<feature type="chain" id="PRO_5012507523" description="chitin synthase" evidence="12">
    <location>
        <begin position="18"/>
        <end position="1110"/>
    </location>
</feature>
<dbReference type="Gene3D" id="3.90.550.10">
    <property type="entry name" value="Spore Coat Polysaccharide Biosynthesis Protein SpsA, Chain A"/>
    <property type="match status" value="1"/>
</dbReference>
<dbReference type="EC" id="2.4.1.16" evidence="2"/>
<feature type="compositionally biased region" description="Low complexity" evidence="10">
    <location>
        <begin position="1058"/>
        <end position="1072"/>
    </location>
</feature>
<keyword evidence="4" id="KW-0328">Glycosyltransferase</keyword>
<feature type="compositionally biased region" description="Low complexity" evidence="10">
    <location>
        <begin position="398"/>
        <end position="414"/>
    </location>
</feature>
<feature type="compositionally biased region" description="Polar residues" evidence="10">
    <location>
        <begin position="1084"/>
        <end position="1103"/>
    </location>
</feature>
<dbReference type="GO" id="GO:0005886">
    <property type="term" value="C:plasma membrane"/>
    <property type="evidence" value="ECO:0007669"/>
    <property type="project" value="UniProtKB-SubCell"/>
</dbReference>
<evidence type="ECO:0000256" key="7">
    <source>
        <dbReference type="ARBA" id="ARBA00022989"/>
    </source>
</evidence>
<dbReference type="PANTHER" id="PTHR22914">
    <property type="entry name" value="CHITIN SYNTHASE"/>
    <property type="match status" value="1"/>
</dbReference>
<comment type="caution">
    <text evidence="14">The sequence shown here is derived from an EMBL/GenBank/DDBJ whole genome shotgun (WGS) entry which is preliminary data.</text>
</comment>
<dbReference type="CDD" id="cd04190">
    <property type="entry name" value="Chitin_synth_C"/>
    <property type="match status" value="1"/>
</dbReference>
<feature type="domain" description="Chitin synthase 4-like" evidence="13">
    <location>
        <begin position="151"/>
        <end position="238"/>
    </location>
</feature>
<keyword evidence="3" id="KW-1003">Cell membrane</keyword>
<proteinExistence type="predicted"/>
<dbReference type="GO" id="GO:0006031">
    <property type="term" value="P:chitin biosynthetic process"/>
    <property type="evidence" value="ECO:0007669"/>
    <property type="project" value="TreeGrafter"/>
</dbReference>
<feature type="compositionally biased region" description="Basic and acidic residues" evidence="10">
    <location>
        <begin position="1015"/>
        <end position="1027"/>
    </location>
</feature>
<dbReference type="InterPro" id="IPR054295">
    <property type="entry name" value="CHS4-like_dom"/>
</dbReference>
<evidence type="ECO:0000256" key="5">
    <source>
        <dbReference type="ARBA" id="ARBA00022679"/>
    </source>
</evidence>
<dbReference type="SUPFAM" id="SSF53448">
    <property type="entry name" value="Nucleotide-diphospho-sugar transferases"/>
    <property type="match status" value="1"/>
</dbReference>
<dbReference type="STRING" id="101127.A0A1X2G884"/>
<sequence length="1110" mass="123801">MAFVGFLTFGFTQAVCPTPPLSVQGGSVNNGYLIIHGWAYLLAEWNHPAAPGMNASNIMYPPVNAGGYDASFLFQKRTPECDQIFTPKAANTAKVYFPCQLFNPNSTTPPNPAQFSNTTDCHNSPKATAMYNQFADQGVPTKKGLTKSARVYYDWDHVSTSGEQLVVYNGDVWNIALLNSLPTTVWNVPTNGLVSQLQANPSNFIGKDISHVISSTRANGDSLKLEAQCLSQTIKVGSMDTLSIGCISSDIVLYVSLVVILGVIGIRFGLAVVFGWFLSWRLGHFKEGNSYKARMKRQKEIENWASNMAMTGPLSKAQRQTMYFGNNNNQNKRKSLFPQTSRFSTHRNLSGRFDGVQTPTGSNWRSPSGMDGFGGRQSTFFGSTPSFRMLGENSPRRSSISSDFNSGESSSSGSTTCPFPLSPHVVRQPAPDFMPFKFPLAHTICLVTCYSEGEDGLRTTLDSIATSDYPNSHKMIVVICDGVITGSGNAQSTPDICLGMMRNLIVPEHQVQPTHYVAIADGSKRNNMAKVYAGYYKYDDKTIDPSHQQRVPMITIVKCGTPAEASSAKPGNRGKRDSQIVLMQFMQKVMFDERMTTMEYQLFNSMWRVTGITPDQYELCLMVDADTKLFPDALTRMVGCAVKDPEIIGMCGETKIANKMDSWVTMIQVFEYYISHHQSKAFESVFGIVTCLPGCFCMYRIKAPKGPDGYWVPILANPDIVEHYSENVVDTLHKKNLLLLGEDRYLSTLMLRTFPNRKMMFVPQSVCKTVVPDTFKVLLSQRRRWINSTIHNLMELLFVHDLCGTFCFSMQFVVFMELVGTLALPAAISFTLYLVVKAIMGQPAVLPLILLALILGLPAVLIVMTSRKLVYVGWMFIYLFSLPVWNFVLPVYAYWHFDDFSWGETRKVEGEDKEKSHGDKEGEFDSSVITMKKWSDYEKERRVQMAQERNLPTPRFLDRPRSAFDIFKDYGVPRKANSAGSNDSDTPFADQDAIALAESSSSPDTYHSPPPPPHQQHEPYYPDEHQRNAPSPLATRDLPPDDSILMTEMAEPSSPTTIPLRPISQQQRPQPQKSGYRPSLAPISPTSPTSPQHGPSWQSSNSWADPAPHH</sequence>
<evidence type="ECO:0000256" key="9">
    <source>
        <dbReference type="ARBA" id="ARBA00023180"/>
    </source>
</evidence>
<keyword evidence="5" id="KW-0808">Transferase</keyword>
<keyword evidence="9" id="KW-0325">Glycoprotein</keyword>
<keyword evidence="15" id="KW-1185">Reference proteome</keyword>
<dbReference type="Pfam" id="PF22997">
    <property type="entry name" value="CHS4"/>
    <property type="match status" value="1"/>
</dbReference>
<feature type="transmembrane region" description="Helical" evidence="11">
    <location>
        <begin position="818"/>
        <end position="836"/>
    </location>
</feature>
<keyword evidence="8 11" id="KW-0472">Membrane</keyword>
<evidence type="ECO:0000256" key="11">
    <source>
        <dbReference type="SAM" id="Phobius"/>
    </source>
</evidence>
<feature type="compositionally biased region" description="Polar residues" evidence="10">
    <location>
        <begin position="357"/>
        <end position="366"/>
    </location>
</feature>
<accession>A0A1X2G884</accession>
<feature type="transmembrane region" description="Helical" evidence="11">
    <location>
        <begin position="876"/>
        <end position="897"/>
    </location>
</feature>
<keyword evidence="6 11" id="KW-0812">Transmembrane</keyword>
<evidence type="ECO:0000256" key="10">
    <source>
        <dbReference type="SAM" id="MobiDB-lite"/>
    </source>
</evidence>
<evidence type="ECO:0000313" key="15">
    <source>
        <dbReference type="Proteomes" id="UP000242146"/>
    </source>
</evidence>
<organism evidence="14 15">
    <name type="scientific">Hesseltinella vesiculosa</name>
    <dbReference type="NCBI Taxonomy" id="101127"/>
    <lineage>
        <taxon>Eukaryota</taxon>
        <taxon>Fungi</taxon>
        <taxon>Fungi incertae sedis</taxon>
        <taxon>Mucoromycota</taxon>
        <taxon>Mucoromycotina</taxon>
        <taxon>Mucoromycetes</taxon>
        <taxon>Mucorales</taxon>
        <taxon>Cunninghamellaceae</taxon>
        <taxon>Hesseltinella</taxon>
    </lineage>
</organism>
<evidence type="ECO:0000256" key="4">
    <source>
        <dbReference type="ARBA" id="ARBA00022676"/>
    </source>
</evidence>
<comment type="subcellular location">
    <subcellularLocation>
        <location evidence="1">Cell membrane</location>
        <topology evidence="1">Multi-pass membrane protein</topology>
    </subcellularLocation>
</comment>
<evidence type="ECO:0000256" key="2">
    <source>
        <dbReference type="ARBA" id="ARBA00012543"/>
    </source>
</evidence>
<keyword evidence="12" id="KW-0732">Signal</keyword>
<name>A0A1X2G884_9FUNG</name>